<gene>
    <name evidence="3" type="ORF">BpHYR1_003312</name>
</gene>
<dbReference type="EMBL" id="REGN01007349">
    <property type="protein sequence ID" value="RNA06558.1"/>
    <property type="molecule type" value="Genomic_DNA"/>
</dbReference>
<evidence type="ECO:0000256" key="1">
    <source>
        <dbReference type="SAM" id="Coils"/>
    </source>
</evidence>
<comment type="caution">
    <text evidence="3">The sequence shown here is derived from an EMBL/GenBank/DDBJ whole genome shotgun (WGS) entry which is preliminary data.</text>
</comment>
<name>A0A3M7Q6I3_BRAPC</name>
<organism evidence="3 4">
    <name type="scientific">Brachionus plicatilis</name>
    <name type="common">Marine rotifer</name>
    <name type="synonym">Brachionus muelleri</name>
    <dbReference type="NCBI Taxonomy" id="10195"/>
    <lineage>
        <taxon>Eukaryota</taxon>
        <taxon>Metazoa</taxon>
        <taxon>Spiralia</taxon>
        <taxon>Gnathifera</taxon>
        <taxon>Rotifera</taxon>
        <taxon>Eurotatoria</taxon>
        <taxon>Monogononta</taxon>
        <taxon>Pseudotrocha</taxon>
        <taxon>Ploima</taxon>
        <taxon>Brachionidae</taxon>
        <taxon>Brachionus</taxon>
    </lineage>
</organism>
<feature type="region of interest" description="Disordered" evidence="2">
    <location>
        <begin position="405"/>
        <end position="424"/>
    </location>
</feature>
<accession>A0A3M7Q6I3</accession>
<feature type="compositionally biased region" description="Basic and acidic residues" evidence="2">
    <location>
        <begin position="435"/>
        <end position="448"/>
    </location>
</feature>
<dbReference type="AlphaFoldDB" id="A0A3M7Q6I3"/>
<reference evidence="3 4" key="1">
    <citation type="journal article" date="2018" name="Sci. Rep.">
        <title>Genomic signatures of local adaptation to the degree of environmental predictability in rotifers.</title>
        <authorList>
            <person name="Franch-Gras L."/>
            <person name="Hahn C."/>
            <person name="Garcia-Roger E.M."/>
            <person name="Carmona M.J."/>
            <person name="Serra M."/>
            <person name="Gomez A."/>
        </authorList>
    </citation>
    <scope>NUCLEOTIDE SEQUENCE [LARGE SCALE GENOMIC DNA]</scope>
    <source>
        <strain evidence="3">HYR1</strain>
    </source>
</reference>
<feature type="coiled-coil region" evidence="1">
    <location>
        <begin position="192"/>
        <end position="233"/>
    </location>
</feature>
<feature type="coiled-coil region" evidence="1">
    <location>
        <begin position="262"/>
        <end position="296"/>
    </location>
</feature>
<keyword evidence="1" id="KW-0175">Coiled coil</keyword>
<keyword evidence="4" id="KW-1185">Reference proteome</keyword>
<feature type="coiled-coil region" evidence="1">
    <location>
        <begin position="336"/>
        <end position="398"/>
    </location>
</feature>
<dbReference type="Proteomes" id="UP000276133">
    <property type="component" value="Unassembled WGS sequence"/>
</dbReference>
<sequence>MIETEPENFSALFYDNEYLTNEQLRDLFSKCANFDAEMDDKLHHSFAICNQIIYYFETTIFDKNPNNDLIELLKKNFQEYFYLETDSDLSEKRLDFQTFKELLNKSIKQIRYSTEPKATQIKRNSYLCDKKLKNLRYSVSCSEKLSSIHTNGLEDEFRLKNSNEFRKIRLSNKSLSLSDHELNQSNACDLFDKDLKLELNRTRDELAELRSENFKLRDQIEILRDQLRLAEDTNAQIGTEFENQSLIISEHVKKNADFQSRILFYEKDIDDLRITNDELKKQLNLLTDQNINLNQMLEESSFLVKEKELQLTKVAEESQLKIKSYVTQHEEKKKIISVLQTANAELDIKNNELESKLSHFEEMISKPYWNDKDLKVEVDVLREKCSNLENEMKILNLKLSKKNSFADQNKENIRPPNSSENFPKVKINFSKKSKNKLENQTEKVDSKSFRSNGKQVSQLPNLNSFMLEQMETNLSPKELSKADFETVADSVEEFLKFTETIRRQHQDKFSKSDVLKLRDTNNNKTLEIKKKLSLMEQLFNYLILNDHNNFNNNLQKFIQQSKNYHKVFQTLSIENCLALLESNGKNMHQAESSSPKRNLILCDTEFGEKVEKSSDSLCPNESYQNEYFLISSPIEDPLFGPKTLNSTKHSESKILDKHKDLTPADTWYSKDNSISEKRRHNSISLDKNLTNFQISDLVNSRFTKSALDYSDLELNNDDEHSNSKYFVSSIGTRFINYLASNYQKLTKKIHRDPESPKMITKTWPKLL</sequence>
<dbReference type="OrthoDB" id="10630113at2759"/>
<feature type="region of interest" description="Disordered" evidence="2">
    <location>
        <begin position="430"/>
        <end position="454"/>
    </location>
</feature>
<evidence type="ECO:0000313" key="3">
    <source>
        <dbReference type="EMBL" id="RNA06558.1"/>
    </source>
</evidence>
<evidence type="ECO:0000256" key="2">
    <source>
        <dbReference type="SAM" id="MobiDB-lite"/>
    </source>
</evidence>
<proteinExistence type="predicted"/>
<evidence type="ECO:0000313" key="4">
    <source>
        <dbReference type="Proteomes" id="UP000276133"/>
    </source>
</evidence>
<protein>
    <submittedName>
        <fullName evidence="3">Uncharacterized protein</fullName>
    </submittedName>
</protein>